<comment type="caution">
    <text evidence="1">The sequence shown here is derived from an EMBL/GenBank/DDBJ whole genome shotgun (WGS) entry which is preliminary data.</text>
</comment>
<evidence type="ECO:0000313" key="2">
    <source>
        <dbReference type="Proteomes" id="UP000324222"/>
    </source>
</evidence>
<gene>
    <name evidence="1" type="ORF">E2C01_017894</name>
</gene>
<keyword evidence="2" id="KW-1185">Reference proteome</keyword>
<dbReference type="EMBL" id="VSRR010001376">
    <property type="protein sequence ID" value="MPC24800.1"/>
    <property type="molecule type" value="Genomic_DNA"/>
</dbReference>
<accession>A0A5B7DTN0</accession>
<organism evidence="1 2">
    <name type="scientific">Portunus trituberculatus</name>
    <name type="common">Swimming crab</name>
    <name type="synonym">Neptunus trituberculatus</name>
    <dbReference type="NCBI Taxonomy" id="210409"/>
    <lineage>
        <taxon>Eukaryota</taxon>
        <taxon>Metazoa</taxon>
        <taxon>Ecdysozoa</taxon>
        <taxon>Arthropoda</taxon>
        <taxon>Crustacea</taxon>
        <taxon>Multicrustacea</taxon>
        <taxon>Malacostraca</taxon>
        <taxon>Eumalacostraca</taxon>
        <taxon>Eucarida</taxon>
        <taxon>Decapoda</taxon>
        <taxon>Pleocyemata</taxon>
        <taxon>Brachyura</taxon>
        <taxon>Eubrachyura</taxon>
        <taxon>Portunoidea</taxon>
        <taxon>Portunidae</taxon>
        <taxon>Portuninae</taxon>
        <taxon>Portunus</taxon>
    </lineage>
</organism>
<name>A0A5B7DTN0_PORTR</name>
<evidence type="ECO:0000313" key="1">
    <source>
        <dbReference type="EMBL" id="MPC24800.1"/>
    </source>
</evidence>
<sequence length="145" mass="16476">MYSLIIFFETFESGSFNFQTSECDASRFSIHFDDGCYLILQYVSEFPEHQKMKRREIPDPIPCSGKLTSLDLCISYSYPHRVLQVDVCQGQGEGKTACTSSLTTRLNTMLNVSRPTESNPDLAYYEDSASRPRVYLYHSGPISSI</sequence>
<protein>
    <submittedName>
        <fullName evidence="1">Uncharacterized protein</fullName>
    </submittedName>
</protein>
<dbReference type="AlphaFoldDB" id="A0A5B7DTN0"/>
<dbReference type="Proteomes" id="UP000324222">
    <property type="component" value="Unassembled WGS sequence"/>
</dbReference>
<proteinExistence type="predicted"/>
<reference evidence="1 2" key="1">
    <citation type="submission" date="2019-05" db="EMBL/GenBank/DDBJ databases">
        <title>Another draft genome of Portunus trituberculatus and its Hox gene families provides insights of decapod evolution.</title>
        <authorList>
            <person name="Jeong J.-H."/>
            <person name="Song I."/>
            <person name="Kim S."/>
            <person name="Choi T."/>
            <person name="Kim D."/>
            <person name="Ryu S."/>
            <person name="Kim W."/>
        </authorList>
    </citation>
    <scope>NUCLEOTIDE SEQUENCE [LARGE SCALE GENOMIC DNA]</scope>
    <source>
        <tissue evidence="1">Muscle</tissue>
    </source>
</reference>